<dbReference type="InterPro" id="IPR018062">
    <property type="entry name" value="HTH_AraC-typ_CS"/>
</dbReference>
<dbReference type="Proteomes" id="UP000254103">
    <property type="component" value="Unassembled WGS sequence"/>
</dbReference>
<feature type="compositionally biased region" description="Low complexity" evidence="4">
    <location>
        <begin position="307"/>
        <end position="316"/>
    </location>
</feature>
<accession>A0A377XWZ7</accession>
<evidence type="ECO:0000313" key="7">
    <source>
        <dbReference type="Proteomes" id="UP000254103"/>
    </source>
</evidence>
<evidence type="ECO:0000256" key="1">
    <source>
        <dbReference type="ARBA" id="ARBA00023015"/>
    </source>
</evidence>
<feature type="region of interest" description="Disordered" evidence="4">
    <location>
        <begin position="279"/>
        <end position="316"/>
    </location>
</feature>
<evidence type="ECO:0000256" key="4">
    <source>
        <dbReference type="SAM" id="MobiDB-lite"/>
    </source>
</evidence>
<keyword evidence="3" id="KW-0804">Transcription</keyword>
<dbReference type="InterPro" id="IPR018060">
    <property type="entry name" value="HTH_AraC"/>
</dbReference>
<organism evidence="6 7">
    <name type="scientific">Klebsiella pneumoniae</name>
    <dbReference type="NCBI Taxonomy" id="573"/>
    <lineage>
        <taxon>Bacteria</taxon>
        <taxon>Pseudomonadati</taxon>
        <taxon>Pseudomonadota</taxon>
        <taxon>Gammaproteobacteria</taxon>
        <taxon>Enterobacterales</taxon>
        <taxon>Enterobacteriaceae</taxon>
        <taxon>Klebsiella/Raoultella group</taxon>
        <taxon>Klebsiella</taxon>
        <taxon>Klebsiella pneumoniae complex</taxon>
    </lineage>
</organism>
<evidence type="ECO:0000259" key="5">
    <source>
        <dbReference type="PROSITE" id="PS01124"/>
    </source>
</evidence>
<evidence type="ECO:0000313" key="6">
    <source>
        <dbReference type="EMBL" id="STT93401.1"/>
    </source>
</evidence>
<dbReference type="GO" id="GO:0043565">
    <property type="term" value="F:sequence-specific DNA binding"/>
    <property type="evidence" value="ECO:0007669"/>
    <property type="project" value="InterPro"/>
</dbReference>
<sequence>MGYGTFETLRRQNAVLKGTVELNSGIQLAAWYNNCDTVTVRSDHHTLSLYVADGYESYQKTPHGWKNGGGPDRFCLMPKGDESVWDIHGDLSFVHLYCTDAHLRRVGEEVWDRSPANFTLQEKTFASDDKITAVYRQFLLANDWRQPANQLTLSAASSLLLTHLIQHYSTVQWRLPTVTGGLAPGVKRHVLAWIDAHLDQPLTLADLAQQAGLSEFHFARMFRQSLNMAPHQYVMQQRMAKAQNLICHSALPLTEIALACGFSSPSHFSHRVKAATGLTPLPATGGAARIARRNSPRRAPRPRRRSQFPPASPRWR</sequence>
<gene>
    <name evidence="6" type="primary">rob_2</name>
    <name evidence="6" type="ORF">NCTC5052_01792</name>
</gene>
<protein>
    <submittedName>
        <fullName evidence="6">AraC family transcriptional regulator</fullName>
    </submittedName>
</protein>
<dbReference type="PANTHER" id="PTHR46796:SF6">
    <property type="entry name" value="ARAC SUBFAMILY"/>
    <property type="match status" value="1"/>
</dbReference>
<reference evidence="6 7" key="1">
    <citation type="submission" date="2018-06" db="EMBL/GenBank/DDBJ databases">
        <authorList>
            <consortium name="Pathogen Informatics"/>
            <person name="Doyle S."/>
        </authorList>
    </citation>
    <scope>NUCLEOTIDE SEQUENCE [LARGE SCALE GENOMIC DNA]</scope>
    <source>
        <strain evidence="6 7">NCTC5052</strain>
    </source>
</reference>
<feature type="compositionally biased region" description="Basic residues" evidence="4">
    <location>
        <begin position="290"/>
        <end position="306"/>
    </location>
</feature>
<dbReference type="InterPro" id="IPR050204">
    <property type="entry name" value="AraC_XylS_family_regulators"/>
</dbReference>
<evidence type="ECO:0000256" key="3">
    <source>
        <dbReference type="ARBA" id="ARBA00023163"/>
    </source>
</evidence>
<dbReference type="Gene3D" id="1.10.10.60">
    <property type="entry name" value="Homeodomain-like"/>
    <property type="match status" value="2"/>
</dbReference>
<dbReference type="InterPro" id="IPR009057">
    <property type="entry name" value="Homeodomain-like_sf"/>
</dbReference>
<dbReference type="PANTHER" id="PTHR46796">
    <property type="entry name" value="HTH-TYPE TRANSCRIPTIONAL ACTIVATOR RHAS-RELATED"/>
    <property type="match status" value="1"/>
</dbReference>
<dbReference type="Pfam" id="PF12833">
    <property type="entry name" value="HTH_18"/>
    <property type="match status" value="1"/>
</dbReference>
<dbReference type="GO" id="GO:0003700">
    <property type="term" value="F:DNA-binding transcription factor activity"/>
    <property type="evidence" value="ECO:0007669"/>
    <property type="project" value="InterPro"/>
</dbReference>
<keyword evidence="1" id="KW-0805">Transcription regulation</keyword>
<dbReference type="AlphaFoldDB" id="A0A377XWZ7"/>
<dbReference type="PROSITE" id="PS01124">
    <property type="entry name" value="HTH_ARAC_FAMILY_2"/>
    <property type="match status" value="1"/>
</dbReference>
<feature type="domain" description="HTH araC/xylS-type" evidence="5">
    <location>
        <begin position="188"/>
        <end position="280"/>
    </location>
</feature>
<dbReference type="SUPFAM" id="SSF46689">
    <property type="entry name" value="Homeodomain-like"/>
    <property type="match status" value="2"/>
</dbReference>
<name>A0A377XWZ7_KLEPN</name>
<dbReference type="PROSITE" id="PS00041">
    <property type="entry name" value="HTH_ARAC_FAMILY_1"/>
    <property type="match status" value="1"/>
</dbReference>
<dbReference type="SMART" id="SM00342">
    <property type="entry name" value="HTH_ARAC"/>
    <property type="match status" value="1"/>
</dbReference>
<dbReference type="EMBL" id="UGLJ01000002">
    <property type="protein sequence ID" value="STT93401.1"/>
    <property type="molecule type" value="Genomic_DNA"/>
</dbReference>
<evidence type="ECO:0000256" key="2">
    <source>
        <dbReference type="ARBA" id="ARBA00023125"/>
    </source>
</evidence>
<proteinExistence type="predicted"/>
<keyword evidence="2" id="KW-0238">DNA-binding</keyword>